<evidence type="ECO:0000313" key="3">
    <source>
        <dbReference type="Proteomes" id="UP000326396"/>
    </source>
</evidence>
<comment type="caution">
    <text evidence="2">The sequence shown here is derived from an EMBL/GenBank/DDBJ whole genome shotgun (WGS) entry which is preliminary data.</text>
</comment>
<evidence type="ECO:0000256" key="1">
    <source>
        <dbReference type="SAM" id="Coils"/>
    </source>
</evidence>
<evidence type="ECO:0000313" key="2">
    <source>
        <dbReference type="EMBL" id="KAD4178943.1"/>
    </source>
</evidence>
<name>A0A5N6MWX9_9ASTR</name>
<sequence>MGFWDIVYNTGDLLKGFTPDLSTPKRVGGAVYCRASAAVTKIDQVVRVNGVHKLHQYRPDDETTAQIFRFTTTLAKNTGKYVIYEGFKHIPGATVASKLISDTMREVKQENQKDGLQTKRDKLKNDLMKSTENKKFCVENAVEGESEKTKDLINAFMKTEFVGNHMFHDLMIAQKSARIDNKDEQACGILSCLVSNYCIYFQCVCRV</sequence>
<reference evidence="2 3" key="1">
    <citation type="submission" date="2019-05" db="EMBL/GenBank/DDBJ databases">
        <title>Mikania micrantha, genome provides insights into the molecular mechanism of rapid growth.</title>
        <authorList>
            <person name="Liu B."/>
        </authorList>
    </citation>
    <scope>NUCLEOTIDE SEQUENCE [LARGE SCALE GENOMIC DNA]</scope>
    <source>
        <strain evidence="2">NLD-2019</strain>
        <tissue evidence="2">Leaf</tissue>
    </source>
</reference>
<feature type="coiled-coil region" evidence="1">
    <location>
        <begin position="106"/>
        <end position="133"/>
    </location>
</feature>
<proteinExistence type="predicted"/>
<keyword evidence="3" id="KW-1185">Reference proteome</keyword>
<organism evidence="2 3">
    <name type="scientific">Mikania micrantha</name>
    <name type="common">bitter vine</name>
    <dbReference type="NCBI Taxonomy" id="192012"/>
    <lineage>
        <taxon>Eukaryota</taxon>
        <taxon>Viridiplantae</taxon>
        <taxon>Streptophyta</taxon>
        <taxon>Embryophyta</taxon>
        <taxon>Tracheophyta</taxon>
        <taxon>Spermatophyta</taxon>
        <taxon>Magnoliopsida</taxon>
        <taxon>eudicotyledons</taxon>
        <taxon>Gunneridae</taxon>
        <taxon>Pentapetalae</taxon>
        <taxon>asterids</taxon>
        <taxon>campanulids</taxon>
        <taxon>Asterales</taxon>
        <taxon>Asteraceae</taxon>
        <taxon>Asteroideae</taxon>
        <taxon>Heliantheae alliance</taxon>
        <taxon>Eupatorieae</taxon>
        <taxon>Mikania</taxon>
    </lineage>
</organism>
<dbReference type="Proteomes" id="UP000326396">
    <property type="component" value="Linkage Group LG4"/>
</dbReference>
<accession>A0A5N6MWX9</accession>
<keyword evidence="1" id="KW-0175">Coiled coil</keyword>
<dbReference type="AlphaFoldDB" id="A0A5N6MWX9"/>
<protein>
    <submittedName>
        <fullName evidence="2">Uncharacterized protein</fullName>
    </submittedName>
</protein>
<dbReference type="EMBL" id="SZYD01000014">
    <property type="protein sequence ID" value="KAD4178943.1"/>
    <property type="molecule type" value="Genomic_DNA"/>
</dbReference>
<dbReference type="OrthoDB" id="765404at2759"/>
<gene>
    <name evidence="2" type="ORF">E3N88_27534</name>
</gene>